<feature type="domain" description="Peptidase M13 C-terminal" evidence="8">
    <location>
        <begin position="98"/>
        <end position="248"/>
    </location>
</feature>
<accession>A0A7R8D574</accession>
<dbReference type="PANTHER" id="PTHR11733:SF240">
    <property type="entry name" value="GH14155P-RELATED"/>
    <property type="match status" value="1"/>
</dbReference>
<dbReference type="Gene3D" id="1.10.1380.10">
    <property type="entry name" value="Neutral endopeptidase , domain2"/>
    <property type="match status" value="1"/>
</dbReference>
<dbReference type="SUPFAM" id="SSF55486">
    <property type="entry name" value="Metalloproteases ('zincins'), catalytic domain"/>
    <property type="match status" value="1"/>
</dbReference>
<evidence type="ECO:0000256" key="5">
    <source>
        <dbReference type="ARBA" id="ARBA00022801"/>
    </source>
</evidence>
<name>A0A7R8D574_LEPSM</name>
<evidence type="ECO:0000256" key="1">
    <source>
        <dbReference type="ARBA" id="ARBA00001947"/>
    </source>
</evidence>
<organism evidence="10 11">
    <name type="scientific">Lepeophtheirus salmonis</name>
    <name type="common">Salmon louse</name>
    <name type="synonym">Caligus salmonis</name>
    <dbReference type="NCBI Taxonomy" id="72036"/>
    <lineage>
        <taxon>Eukaryota</taxon>
        <taxon>Metazoa</taxon>
        <taxon>Ecdysozoa</taxon>
        <taxon>Arthropoda</taxon>
        <taxon>Crustacea</taxon>
        <taxon>Multicrustacea</taxon>
        <taxon>Hexanauplia</taxon>
        <taxon>Copepoda</taxon>
        <taxon>Siphonostomatoida</taxon>
        <taxon>Caligidae</taxon>
        <taxon>Lepeophtheirus</taxon>
    </lineage>
</organism>
<comment type="similarity">
    <text evidence="2">Belongs to the peptidase M13 family.</text>
</comment>
<evidence type="ECO:0000313" key="11">
    <source>
        <dbReference type="Proteomes" id="UP000675881"/>
    </source>
</evidence>
<dbReference type="Pfam" id="PF01431">
    <property type="entry name" value="Peptidase_M13"/>
    <property type="match status" value="1"/>
</dbReference>
<dbReference type="PANTHER" id="PTHR11733">
    <property type="entry name" value="ZINC METALLOPROTEASE FAMILY M13 NEPRILYSIN-RELATED"/>
    <property type="match status" value="1"/>
</dbReference>
<dbReference type="InterPro" id="IPR024079">
    <property type="entry name" value="MetalloPept_cat_dom_sf"/>
</dbReference>
<keyword evidence="3" id="KW-0645">Protease</keyword>
<dbReference type="Gene3D" id="3.40.390.10">
    <property type="entry name" value="Collagenase (Catalytic Domain)"/>
    <property type="match status" value="1"/>
</dbReference>
<evidence type="ECO:0000256" key="3">
    <source>
        <dbReference type="ARBA" id="ARBA00022670"/>
    </source>
</evidence>
<evidence type="ECO:0000313" key="10">
    <source>
        <dbReference type="EMBL" id="CAF3003300.1"/>
    </source>
</evidence>
<evidence type="ECO:0000256" key="4">
    <source>
        <dbReference type="ARBA" id="ARBA00022723"/>
    </source>
</evidence>
<keyword evidence="4" id="KW-0479">Metal-binding</keyword>
<keyword evidence="5" id="KW-0378">Hydrolase</keyword>
<proteinExistence type="inferred from homology"/>
<dbReference type="InterPro" id="IPR018497">
    <property type="entry name" value="Peptidase_M13_C"/>
</dbReference>
<dbReference type="GO" id="GO:0016485">
    <property type="term" value="P:protein processing"/>
    <property type="evidence" value="ECO:0007669"/>
    <property type="project" value="TreeGrafter"/>
</dbReference>
<dbReference type="InterPro" id="IPR042089">
    <property type="entry name" value="Peptidase_M13_dom_2"/>
</dbReference>
<comment type="cofactor">
    <cofactor evidence="1">
        <name>Zn(2+)</name>
        <dbReference type="ChEBI" id="CHEBI:29105"/>
    </cofactor>
</comment>
<keyword evidence="11" id="KW-1185">Reference proteome</keyword>
<dbReference type="GO" id="GO:0046872">
    <property type="term" value="F:metal ion binding"/>
    <property type="evidence" value="ECO:0007669"/>
    <property type="project" value="UniProtKB-KW"/>
</dbReference>
<sequence>MLTDLVTVHHGHPRWQYCTQMSSLLFGEVISRLYMQSIPKERQEEELKQVQSIFHLIKGNIIRKLNEITWLDPKTLILTKDKYCDSFWNFKRNSLQNLDEMGRGFNSQGVFENWWTPSDEKSFSNVSHCIKRQYVEHFRRPLKIDTRSILIEVDGAFTLNENICDVDGMNIVSDVLKDMSKNNFQDVVHLPNNPYPPVQLFFINIAQAYCSHIGPVSYILYLELDEHSPNPERVDGFMMNAELFSNAF</sequence>
<dbReference type="InterPro" id="IPR000718">
    <property type="entry name" value="Peptidase_M13"/>
</dbReference>
<evidence type="ECO:0000256" key="6">
    <source>
        <dbReference type="ARBA" id="ARBA00022833"/>
    </source>
</evidence>
<evidence type="ECO:0000259" key="9">
    <source>
        <dbReference type="Pfam" id="PF05649"/>
    </source>
</evidence>
<dbReference type="AlphaFoldDB" id="A0A7R8D574"/>
<keyword evidence="7" id="KW-0482">Metalloprotease</keyword>
<gene>
    <name evidence="10" type="ORF">LSAA_13464</name>
</gene>
<feature type="domain" description="Peptidase M13 N-terminal" evidence="9">
    <location>
        <begin position="12"/>
        <end position="82"/>
    </location>
</feature>
<protein>
    <submittedName>
        <fullName evidence="10">(salmon louse) hypothetical protein</fullName>
    </submittedName>
</protein>
<dbReference type="GO" id="GO:0004222">
    <property type="term" value="F:metalloendopeptidase activity"/>
    <property type="evidence" value="ECO:0007669"/>
    <property type="project" value="InterPro"/>
</dbReference>
<dbReference type="InterPro" id="IPR008753">
    <property type="entry name" value="Peptidase_M13_N"/>
</dbReference>
<evidence type="ECO:0000256" key="2">
    <source>
        <dbReference type="ARBA" id="ARBA00007357"/>
    </source>
</evidence>
<dbReference type="GO" id="GO:0005886">
    <property type="term" value="C:plasma membrane"/>
    <property type="evidence" value="ECO:0007669"/>
    <property type="project" value="TreeGrafter"/>
</dbReference>
<dbReference type="Pfam" id="PF05649">
    <property type="entry name" value="Peptidase_M13_N"/>
    <property type="match status" value="1"/>
</dbReference>
<keyword evidence="6" id="KW-0862">Zinc</keyword>
<dbReference type="Proteomes" id="UP000675881">
    <property type="component" value="Chromosome 7"/>
</dbReference>
<evidence type="ECO:0000256" key="7">
    <source>
        <dbReference type="ARBA" id="ARBA00023049"/>
    </source>
</evidence>
<dbReference type="PROSITE" id="PS51885">
    <property type="entry name" value="NEPRILYSIN"/>
    <property type="match status" value="1"/>
</dbReference>
<dbReference type="OrthoDB" id="6334380at2759"/>
<dbReference type="EMBL" id="HG994586">
    <property type="protein sequence ID" value="CAF3003300.1"/>
    <property type="molecule type" value="Genomic_DNA"/>
</dbReference>
<reference evidence="10" key="1">
    <citation type="submission" date="2021-02" db="EMBL/GenBank/DDBJ databases">
        <authorList>
            <person name="Bekaert M."/>
        </authorList>
    </citation>
    <scope>NUCLEOTIDE SEQUENCE</scope>
    <source>
        <strain evidence="10">IoA-00</strain>
    </source>
</reference>
<evidence type="ECO:0000259" key="8">
    <source>
        <dbReference type="Pfam" id="PF01431"/>
    </source>
</evidence>